<accession>A0A9X6QBD1</accession>
<evidence type="ECO:0000259" key="1">
    <source>
        <dbReference type="Pfam" id="PF14436"/>
    </source>
</evidence>
<evidence type="ECO:0000313" key="2">
    <source>
        <dbReference type="EMBL" id="OUA30335.1"/>
    </source>
</evidence>
<dbReference type="GO" id="GO:0004519">
    <property type="term" value="F:endonuclease activity"/>
    <property type="evidence" value="ECO:0007669"/>
    <property type="project" value="InterPro"/>
</dbReference>
<protein>
    <recommendedName>
        <fullName evidence="1">Bacterial EndoU nuclease domain-containing protein</fullName>
    </recommendedName>
</protein>
<name>A0A9X6QBD1_BACTU</name>
<gene>
    <name evidence="2" type="ORF">BK775_05930</name>
</gene>
<dbReference type="AlphaFoldDB" id="A0A9X6QBD1"/>
<dbReference type="Pfam" id="PF14436">
    <property type="entry name" value="EndoU_bacteria"/>
    <property type="match status" value="1"/>
</dbReference>
<sequence length="235" mass="27153">MEHLFHGELKQKWWGLKAVGYHHESMMGGGEIVRITHAPNSAGVYRAKVKVDGETKNALSSFFPKDWDRVQVLDSIKEAYDNKIQVDTVRYVGQTSHGFKVEMIIQNNEIITAYPVYTRRQKMKYTYEFYRDGLGGLRIRLPKEISIISHFLEDILDDEADEYIQILDKVVDQKVPQYEIEGNVAAVYIEPNYTSAINLFMSAPNNQCKIETSEFRKLLVLWRDTLVAEGKDIEV</sequence>
<dbReference type="EMBL" id="NFEN01000032">
    <property type="protein sequence ID" value="OUA30335.1"/>
    <property type="molecule type" value="Genomic_DNA"/>
</dbReference>
<organism evidence="2 3">
    <name type="scientific">Bacillus thuringiensis</name>
    <dbReference type="NCBI Taxonomy" id="1428"/>
    <lineage>
        <taxon>Bacteria</taxon>
        <taxon>Bacillati</taxon>
        <taxon>Bacillota</taxon>
        <taxon>Bacilli</taxon>
        <taxon>Bacillales</taxon>
        <taxon>Bacillaceae</taxon>
        <taxon>Bacillus</taxon>
        <taxon>Bacillus cereus group</taxon>
    </lineage>
</organism>
<dbReference type="InterPro" id="IPR029501">
    <property type="entry name" value="EndoU_bac"/>
</dbReference>
<feature type="domain" description="Bacterial EndoU nuclease" evidence="1">
    <location>
        <begin position="2"/>
        <end position="116"/>
    </location>
</feature>
<comment type="caution">
    <text evidence="2">The sequence shown here is derived from an EMBL/GenBank/DDBJ whole genome shotgun (WGS) entry which is preliminary data.</text>
</comment>
<evidence type="ECO:0000313" key="3">
    <source>
        <dbReference type="Proteomes" id="UP000195077"/>
    </source>
</evidence>
<dbReference type="Proteomes" id="UP000195077">
    <property type="component" value="Unassembled WGS sequence"/>
</dbReference>
<proteinExistence type="predicted"/>
<reference evidence="2 3" key="1">
    <citation type="submission" date="2016-10" db="EMBL/GenBank/DDBJ databases">
        <title>Comparative genomics of Bacillus thuringiensis reveals a path to pathogens against multiple invertebrate hosts.</title>
        <authorList>
            <person name="Zheng J."/>
            <person name="Gao Q."/>
            <person name="Liu H."/>
            <person name="Peng D."/>
            <person name="Ruan L."/>
            <person name="Sun M."/>
        </authorList>
    </citation>
    <scope>NUCLEOTIDE SEQUENCE [LARGE SCALE GENOMIC DNA]</scope>
    <source>
        <strain evidence="2">I13</strain>
    </source>
</reference>